<feature type="transmembrane region" description="Helical" evidence="1">
    <location>
        <begin position="438"/>
        <end position="455"/>
    </location>
</feature>
<feature type="transmembrane region" description="Helical" evidence="1">
    <location>
        <begin position="494"/>
        <end position="517"/>
    </location>
</feature>
<sequence>MKMFDRYFILDTDQVILFILAGLSFCIVFGLSAPALLMNDEWITVNQLNQLVTGSQLIENEGKYGSNLSHEQTEYFSTRGNFLGYSIFLPLVSIFAMKLILISEESFRLLFLMIWFVVTISALLAGIWLTKQYNKKMPHYALWALLLSFFGLFLLNLYYYQPFYFSIDKDPIESAAVIFTNEALFALMAPLIYSLFRNLSLNRRSALFSTMALICCSTYFFWSTTAKDHLLVAFLLTVLFWLFSRILSDENKTSWFSFYAISGLLCWARPEFGIFIVVGLIIWNFFLYVSPKIQQTNFLKIGWKQQTIFSAPGLLIGLTPFFVNNYFITGNMFVPPQYYVYSSKLRLTSVISSMDTVQNDIFSRLFLYFGQTINFFKPNIHDILVDIPGLALSPSNGGAGILYICPIILPALLFGLIHRREFFQIYSPKIREMMKFSVIVIILTFIAFSRVINGSTTSLGSLPDMRYFSPLYIPLGIISILLLSPLIMKTSEQYLKYLFISVFICTPILVIGTTLALPFGFTNFMCTNFFMKILIFLVLLIFVLSALDKKFWTRKRLFPLLFSNIIMIPVAFQFFLVVFYGNMKMNGYNFWQPVLEYLFTYVIQIIS</sequence>
<feature type="transmembrane region" description="Helical" evidence="1">
    <location>
        <begin position="467"/>
        <end position="487"/>
    </location>
</feature>
<feature type="transmembrane region" description="Helical" evidence="1">
    <location>
        <begin position="400"/>
        <end position="417"/>
    </location>
</feature>
<evidence type="ECO:0000313" key="3">
    <source>
        <dbReference type="Proteomes" id="UP000245934"/>
    </source>
</evidence>
<organism evidence="2 3">
    <name type="scientific">Methanospirillum stamsii</name>
    <dbReference type="NCBI Taxonomy" id="1277351"/>
    <lineage>
        <taxon>Archaea</taxon>
        <taxon>Methanobacteriati</taxon>
        <taxon>Methanobacteriota</taxon>
        <taxon>Stenosarchaea group</taxon>
        <taxon>Methanomicrobia</taxon>
        <taxon>Methanomicrobiales</taxon>
        <taxon>Methanospirillaceae</taxon>
        <taxon>Methanospirillum</taxon>
    </lineage>
</organism>
<proteinExistence type="predicted"/>
<comment type="caution">
    <text evidence="2">The sequence shown here is derived from an EMBL/GenBank/DDBJ whole genome shotgun (WGS) entry which is preliminary data.</text>
</comment>
<feature type="transmembrane region" description="Helical" evidence="1">
    <location>
        <begin position="172"/>
        <end position="193"/>
    </location>
</feature>
<feature type="transmembrane region" description="Helical" evidence="1">
    <location>
        <begin position="267"/>
        <end position="287"/>
    </location>
</feature>
<gene>
    <name evidence="2" type="ORF">DLD82_11605</name>
</gene>
<keyword evidence="1" id="KW-0812">Transmembrane</keyword>
<keyword evidence="1" id="KW-1133">Transmembrane helix</keyword>
<evidence type="ECO:0000313" key="2">
    <source>
        <dbReference type="EMBL" id="PWR72907.1"/>
    </source>
</evidence>
<feature type="transmembrane region" description="Helical" evidence="1">
    <location>
        <begin position="15"/>
        <end position="37"/>
    </location>
</feature>
<dbReference type="Proteomes" id="UP000245934">
    <property type="component" value="Unassembled WGS sequence"/>
</dbReference>
<feature type="transmembrane region" description="Helical" evidence="1">
    <location>
        <begin position="82"/>
        <end position="102"/>
    </location>
</feature>
<feature type="transmembrane region" description="Helical" evidence="1">
    <location>
        <begin position="559"/>
        <end position="581"/>
    </location>
</feature>
<feature type="transmembrane region" description="Helical" evidence="1">
    <location>
        <begin position="229"/>
        <end position="247"/>
    </location>
</feature>
<reference evidence="2 3" key="1">
    <citation type="submission" date="2018-05" db="EMBL/GenBank/DDBJ databases">
        <title>Draft genome of Methanospirillum stamsii Pt1.</title>
        <authorList>
            <person name="Dueholm M.S."/>
            <person name="Nielsen P.H."/>
            <person name="Bakmann L.F."/>
            <person name="Otzen D.E."/>
        </authorList>
    </citation>
    <scope>NUCLEOTIDE SEQUENCE [LARGE SCALE GENOMIC DNA]</scope>
    <source>
        <strain evidence="2 3">Pt1</strain>
    </source>
</reference>
<feature type="transmembrane region" description="Helical" evidence="1">
    <location>
        <begin position="109"/>
        <end position="128"/>
    </location>
</feature>
<feature type="transmembrane region" description="Helical" evidence="1">
    <location>
        <begin position="140"/>
        <end position="160"/>
    </location>
</feature>
<keyword evidence="3" id="KW-1185">Reference proteome</keyword>
<protein>
    <submittedName>
        <fullName evidence="2">Uncharacterized protein</fullName>
    </submittedName>
</protein>
<keyword evidence="1" id="KW-0472">Membrane</keyword>
<accession>A0A2V2N9C4</accession>
<dbReference type="AlphaFoldDB" id="A0A2V2N9C4"/>
<evidence type="ECO:0000256" key="1">
    <source>
        <dbReference type="SAM" id="Phobius"/>
    </source>
</evidence>
<name>A0A2V2N9C4_9EURY</name>
<dbReference type="OrthoDB" id="118096at2157"/>
<feature type="transmembrane region" description="Helical" evidence="1">
    <location>
        <begin position="308"/>
        <end position="328"/>
    </location>
</feature>
<feature type="transmembrane region" description="Helical" evidence="1">
    <location>
        <begin position="529"/>
        <end position="547"/>
    </location>
</feature>
<dbReference type="EMBL" id="QGMZ01000024">
    <property type="protein sequence ID" value="PWR72907.1"/>
    <property type="molecule type" value="Genomic_DNA"/>
</dbReference>